<dbReference type="InterPro" id="IPR050083">
    <property type="entry name" value="HtpX_protease"/>
</dbReference>
<evidence type="ECO:0000256" key="6">
    <source>
        <dbReference type="ARBA" id="ARBA00022723"/>
    </source>
</evidence>
<dbReference type="Pfam" id="PF01435">
    <property type="entry name" value="Peptidase_M48"/>
    <property type="match status" value="1"/>
</dbReference>
<feature type="transmembrane region" description="Helical" evidence="12">
    <location>
        <begin position="74"/>
        <end position="95"/>
    </location>
</feature>
<evidence type="ECO:0000256" key="7">
    <source>
        <dbReference type="ARBA" id="ARBA00022801"/>
    </source>
</evidence>
<evidence type="ECO:0000256" key="3">
    <source>
        <dbReference type="ARBA" id="ARBA00022475"/>
    </source>
</evidence>
<keyword evidence="4" id="KW-0645">Protease</keyword>
<keyword evidence="7" id="KW-0378">Hydrolase</keyword>
<keyword evidence="6" id="KW-0479">Metal-binding</keyword>
<keyword evidence="10 14" id="KW-0482">Metalloprotease</keyword>
<keyword evidence="11 12" id="KW-0472">Membrane</keyword>
<keyword evidence="9 12" id="KW-1133">Transmembrane helix</keyword>
<dbReference type="GeneID" id="58725978"/>
<evidence type="ECO:0000256" key="4">
    <source>
        <dbReference type="ARBA" id="ARBA00022670"/>
    </source>
</evidence>
<organism evidence="14 15">
    <name type="scientific">Trichormus variabilis N2B</name>
    <dbReference type="NCBI Taxonomy" id="2681315"/>
    <lineage>
        <taxon>Bacteria</taxon>
        <taxon>Bacillati</taxon>
        <taxon>Cyanobacteriota</taxon>
        <taxon>Cyanophyceae</taxon>
        <taxon>Nostocales</taxon>
        <taxon>Nostocaceae</taxon>
        <taxon>Trichormus</taxon>
    </lineage>
</organism>
<comment type="cofactor">
    <cofactor evidence="1">
        <name>Zn(2+)</name>
        <dbReference type="ChEBI" id="CHEBI:29105"/>
    </cofactor>
</comment>
<keyword evidence="3" id="KW-1003">Cell membrane</keyword>
<dbReference type="Gene3D" id="1.25.40.10">
    <property type="entry name" value="Tetratricopeptide repeat domain"/>
    <property type="match status" value="1"/>
</dbReference>
<dbReference type="CDD" id="cd07328">
    <property type="entry name" value="M48_Ste24p_like"/>
    <property type="match status" value="1"/>
</dbReference>
<sequence length="634" mass="72760">MSTTGSQERFDGLIQKLEIFANKQPRLYRLQVAFLATLGYAYILLILAVAVALLVGIVLLMLNAQRISASVIKGGLFLVAFVFILLRSLAVSLPLPSGLSLKVQDAPKLYSVVNEVASQLKAPRFHHILLTDDFNAGVVQRPRLGLLGWYRNYLIVGLPLILALSPEQFRAVLAHELGHLSGNHSRFSGWIYRQRQTWYRIIQDLGQDGNQLSWLIFEWFLKLYVPFFNAYSFVLARRNEYEADRCAVDITGVQNTAETLINVGVKYRFLENNFWSNVYKQVQTEVEPPITAYTQMEKTFLQIIDKPIGNLYLQASFAEETDNADTHPCLKDRLKALGYIPYGEEDMVIDMSITKSAASEFLGEYLPDFLDYFNKSWRERVAAPWQEKYTAIQSSKNVLTRLDEKAQNNQLTLDESFERAYLTLDFVSETAALPLLADILSQEPHHVSANYLLGQLLLRQADTKGIEHIERAIAKDQGILIEGCQIIYQFLQQQGNIEQADSYLKRAEEHYKLLLQAKAERSQIRVNDELLPHGFSDSEIHQLCEQLSPYPNVKKAYLVRKVVQIFPEKPQYILSIIRQVGFWKNNSDEENSQLENALSQNLNFSYRLFIVVLNDYIRIEKKLQKIPNAMIFQR</sequence>
<dbReference type="PANTHER" id="PTHR43221:SF1">
    <property type="entry name" value="PROTEASE HTPX"/>
    <property type="match status" value="1"/>
</dbReference>
<keyword evidence="5 12" id="KW-0812">Transmembrane</keyword>
<feature type="domain" description="Peptidase M48" evidence="13">
    <location>
        <begin position="149"/>
        <end position="338"/>
    </location>
</feature>
<feature type="transmembrane region" description="Helical" evidence="12">
    <location>
        <begin position="40"/>
        <end position="62"/>
    </location>
</feature>
<evidence type="ECO:0000256" key="5">
    <source>
        <dbReference type="ARBA" id="ARBA00022692"/>
    </source>
</evidence>
<protein>
    <submittedName>
        <fullName evidence="14">M48 family metalloprotease</fullName>
    </submittedName>
</protein>
<dbReference type="PANTHER" id="PTHR43221">
    <property type="entry name" value="PROTEASE HTPX"/>
    <property type="match status" value="1"/>
</dbReference>
<evidence type="ECO:0000259" key="13">
    <source>
        <dbReference type="Pfam" id="PF01435"/>
    </source>
</evidence>
<evidence type="ECO:0000256" key="8">
    <source>
        <dbReference type="ARBA" id="ARBA00022833"/>
    </source>
</evidence>
<dbReference type="InterPro" id="IPR011990">
    <property type="entry name" value="TPR-like_helical_dom_sf"/>
</dbReference>
<reference evidence="14 15" key="1">
    <citation type="submission" date="2019-11" db="EMBL/GenBank/DDBJ databases">
        <title>Comparison of genomes from free-living endosymbiotic cyanobacteria isolated from Azolla.</title>
        <authorList>
            <person name="Thiel T."/>
            <person name="Pratte B."/>
        </authorList>
    </citation>
    <scope>NUCLEOTIDE SEQUENCE [LARGE SCALE GENOMIC DNA]</scope>
    <source>
        <strain evidence="14 15">N2B</strain>
    </source>
</reference>
<proteinExistence type="predicted"/>
<evidence type="ECO:0000256" key="11">
    <source>
        <dbReference type="ARBA" id="ARBA00023136"/>
    </source>
</evidence>
<gene>
    <name evidence="14" type="ORF">GNE12_18020</name>
</gene>
<comment type="subcellular location">
    <subcellularLocation>
        <location evidence="2">Cell membrane</location>
        <topology evidence="2">Multi-pass membrane protein</topology>
    </subcellularLocation>
</comment>
<evidence type="ECO:0000256" key="12">
    <source>
        <dbReference type="SAM" id="Phobius"/>
    </source>
</evidence>
<evidence type="ECO:0000313" key="15">
    <source>
        <dbReference type="Proteomes" id="UP000570851"/>
    </source>
</evidence>
<evidence type="ECO:0000313" key="14">
    <source>
        <dbReference type="EMBL" id="MBC1303807.1"/>
    </source>
</evidence>
<evidence type="ECO:0000256" key="9">
    <source>
        <dbReference type="ARBA" id="ARBA00022989"/>
    </source>
</evidence>
<dbReference type="GO" id="GO:0008237">
    <property type="term" value="F:metallopeptidase activity"/>
    <property type="evidence" value="ECO:0007669"/>
    <property type="project" value="UniProtKB-KW"/>
</dbReference>
<dbReference type="EMBL" id="JACKZP010000076">
    <property type="protein sequence ID" value="MBC1303807.1"/>
    <property type="molecule type" value="Genomic_DNA"/>
</dbReference>
<dbReference type="Proteomes" id="UP000570851">
    <property type="component" value="Unassembled WGS sequence"/>
</dbReference>
<comment type="caution">
    <text evidence="14">The sequence shown here is derived from an EMBL/GenBank/DDBJ whole genome shotgun (WGS) entry which is preliminary data.</text>
</comment>
<keyword evidence="8" id="KW-0862">Zinc</keyword>
<evidence type="ECO:0000256" key="10">
    <source>
        <dbReference type="ARBA" id="ARBA00023049"/>
    </source>
</evidence>
<evidence type="ECO:0000256" key="1">
    <source>
        <dbReference type="ARBA" id="ARBA00001947"/>
    </source>
</evidence>
<dbReference type="RefSeq" id="WP_011319929.1">
    <property type="nucleotide sequence ID" value="NZ_JACKZP010000076.1"/>
</dbReference>
<dbReference type="Gene3D" id="3.30.2010.10">
    <property type="entry name" value="Metalloproteases ('zincins'), catalytic domain"/>
    <property type="match status" value="1"/>
</dbReference>
<accession>A0ABR6SBL8</accession>
<keyword evidence="15" id="KW-1185">Reference proteome</keyword>
<evidence type="ECO:0000256" key="2">
    <source>
        <dbReference type="ARBA" id="ARBA00004651"/>
    </source>
</evidence>
<name>A0ABR6SBL8_ANAVA</name>
<dbReference type="InterPro" id="IPR001915">
    <property type="entry name" value="Peptidase_M48"/>
</dbReference>